<dbReference type="GO" id="GO:0046373">
    <property type="term" value="P:L-arabinose metabolic process"/>
    <property type="evidence" value="ECO:0007669"/>
    <property type="project" value="InterPro"/>
</dbReference>
<feature type="domain" description="Alpha-L-arabinofuranosidase C-terminal" evidence="1">
    <location>
        <begin position="6"/>
        <end position="69"/>
    </location>
</feature>
<comment type="caution">
    <text evidence="2">The sequence shown here is derived from an EMBL/GenBank/DDBJ whole genome shotgun (WGS) entry which is preliminary data.</text>
</comment>
<dbReference type="Pfam" id="PF06964">
    <property type="entry name" value="Alpha-L-AF_C"/>
    <property type="match status" value="1"/>
</dbReference>
<accession>A0A699SMC5</accession>
<dbReference type="SUPFAM" id="SSF51011">
    <property type="entry name" value="Glycosyl hydrolase domain"/>
    <property type="match status" value="1"/>
</dbReference>
<dbReference type="AlphaFoldDB" id="A0A699SMC5"/>
<feature type="non-terminal residue" evidence="2">
    <location>
        <position position="1"/>
    </location>
</feature>
<evidence type="ECO:0000259" key="1">
    <source>
        <dbReference type="Pfam" id="PF06964"/>
    </source>
</evidence>
<sequence length="139" mass="14345">LVNYSDTPRPVSINLAGAKGLGKTGRAQTLANADLQTQNSLKEPKKLAPQEATFAVKGSTLSYTLAPYSFTVLRALVLPGAIEAAAHGVGYFLGKLGGVAQVVPAVALVHPGRLGEARQALHGLDGAVELRHIGLELGV</sequence>
<feature type="non-terminal residue" evidence="2">
    <location>
        <position position="139"/>
    </location>
</feature>
<dbReference type="EMBL" id="BKCJ011175453">
    <property type="protein sequence ID" value="GFC98974.1"/>
    <property type="molecule type" value="Genomic_DNA"/>
</dbReference>
<evidence type="ECO:0000313" key="2">
    <source>
        <dbReference type="EMBL" id="GFC98974.1"/>
    </source>
</evidence>
<dbReference type="GO" id="GO:0046556">
    <property type="term" value="F:alpha-L-arabinofuranosidase activity"/>
    <property type="evidence" value="ECO:0007669"/>
    <property type="project" value="InterPro"/>
</dbReference>
<organism evidence="2">
    <name type="scientific">Tanacetum cinerariifolium</name>
    <name type="common">Dalmatian daisy</name>
    <name type="synonym">Chrysanthemum cinerariifolium</name>
    <dbReference type="NCBI Taxonomy" id="118510"/>
    <lineage>
        <taxon>Eukaryota</taxon>
        <taxon>Viridiplantae</taxon>
        <taxon>Streptophyta</taxon>
        <taxon>Embryophyta</taxon>
        <taxon>Tracheophyta</taxon>
        <taxon>Spermatophyta</taxon>
        <taxon>Magnoliopsida</taxon>
        <taxon>eudicotyledons</taxon>
        <taxon>Gunneridae</taxon>
        <taxon>Pentapetalae</taxon>
        <taxon>asterids</taxon>
        <taxon>campanulids</taxon>
        <taxon>Asterales</taxon>
        <taxon>Asteraceae</taxon>
        <taxon>Asteroideae</taxon>
        <taxon>Anthemideae</taxon>
        <taxon>Anthemidinae</taxon>
        <taxon>Tanacetum</taxon>
    </lineage>
</organism>
<name>A0A699SMC5_TANCI</name>
<dbReference type="InterPro" id="IPR013780">
    <property type="entry name" value="Glyco_hydro_b"/>
</dbReference>
<gene>
    <name evidence="2" type="ORF">Tci_870944</name>
</gene>
<proteinExistence type="predicted"/>
<dbReference type="InterPro" id="IPR010720">
    <property type="entry name" value="Alpha-L-AF_C"/>
</dbReference>
<reference evidence="2" key="1">
    <citation type="journal article" date="2019" name="Sci. Rep.">
        <title>Draft genome of Tanacetum cinerariifolium, the natural source of mosquito coil.</title>
        <authorList>
            <person name="Yamashiro T."/>
            <person name="Shiraishi A."/>
            <person name="Satake H."/>
            <person name="Nakayama K."/>
        </authorList>
    </citation>
    <scope>NUCLEOTIDE SEQUENCE</scope>
</reference>
<protein>
    <recommendedName>
        <fullName evidence="1">Alpha-L-arabinofuranosidase C-terminal domain-containing protein</fullName>
    </recommendedName>
</protein>
<dbReference type="Gene3D" id="2.60.40.1180">
    <property type="entry name" value="Golgi alpha-mannosidase II"/>
    <property type="match status" value="1"/>
</dbReference>